<feature type="region of interest" description="Disordered" evidence="6">
    <location>
        <begin position="395"/>
        <end position="414"/>
    </location>
</feature>
<evidence type="ECO:0000313" key="9">
    <source>
        <dbReference type="EMBL" id="MBL0885543.1"/>
    </source>
</evidence>
<keyword evidence="4" id="KW-0378">Hydrolase</keyword>
<feature type="domain" description="Beta-hexosaminidase bacterial type N-terminal" evidence="8">
    <location>
        <begin position="9"/>
        <end position="145"/>
    </location>
</feature>
<comment type="catalytic activity">
    <reaction evidence="1">
        <text>Hydrolysis of terminal non-reducing N-acetyl-D-hexosamine residues in N-acetyl-beta-D-hexosaminides.</text>
        <dbReference type="EC" id="3.2.1.52"/>
    </reaction>
</comment>
<dbReference type="PANTHER" id="PTHR22600:SF57">
    <property type="entry name" value="BETA-N-ACETYLHEXOSAMINIDASE"/>
    <property type="match status" value="1"/>
</dbReference>
<dbReference type="InterPro" id="IPR025705">
    <property type="entry name" value="Beta_hexosaminidase_sua/sub"/>
</dbReference>
<dbReference type="EMBL" id="JABBYC010000004">
    <property type="protein sequence ID" value="MBL0885543.1"/>
    <property type="molecule type" value="Genomic_DNA"/>
</dbReference>
<feature type="domain" description="Glycoside hydrolase family 20 catalytic" evidence="7">
    <location>
        <begin position="149"/>
        <end position="319"/>
    </location>
</feature>
<dbReference type="InterPro" id="IPR029018">
    <property type="entry name" value="Hex-like_dom2"/>
</dbReference>
<dbReference type="EC" id="3.2.1.52" evidence="3"/>
<dbReference type="InterPro" id="IPR015882">
    <property type="entry name" value="HEX_bac_N"/>
</dbReference>
<feature type="region of interest" description="Disordered" evidence="6">
    <location>
        <begin position="67"/>
        <end position="95"/>
    </location>
</feature>
<evidence type="ECO:0000256" key="1">
    <source>
        <dbReference type="ARBA" id="ARBA00001231"/>
    </source>
</evidence>
<comment type="caution">
    <text evidence="9">The sequence shown here is derived from an EMBL/GenBank/DDBJ whole genome shotgun (WGS) entry which is preliminary data.</text>
</comment>
<dbReference type="SUPFAM" id="SSF55545">
    <property type="entry name" value="beta-N-acetylhexosaminidase-like domain"/>
    <property type="match status" value="1"/>
</dbReference>
<dbReference type="Pfam" id="PF02838">
    <property type="entry name" value="Glyco_hydro_20b"/>
    <property type="match status" value="1"/>
</dbReference>
<dbReference type="PANTHER" id="PTHR22600">
    <property type="entry name" value="BETA-HEXOSAMINIDASE"/>
    <property type="match status" value="1"/>
</dbReference>
<sequence length="563" mass="58917">MTANDVAAAITPAPVRIEPGSGVVNLERVRMIVPDVVPGTDDAAGPGLHALAAELLEPAGLTLVEAPQAGPPAGTPLELRVDPSAGPEASSNPERYTLSVTPDGVVVGAPERSGLLHGLRSLRQLADAAQAAGRPGEVATVVVHDEPRYAWRGLSLDIARHFFGPADLRAVVDLIARYKMNRLGLHLTDDQGWRLEIPSRPELVTRSSAGAVNGDPGGYLGVDDYADLQEYAAARGIVVVPEIDLPGHVNAATHAYGELTPDGRPTDTYEGIDVGFSRLHLDLPATEPFLRDVLGDVARMTHGEWVHFGGDEVHRMETTEYLGFVELCQEIVTASGKTPAAWQEAAGAGHGDAGVAAAALAAATVGAAAAGTPAGSAAGTATTASAAGASATGRSAAVPAGTTPAPGPGTGSPVHPGTVLHYWDTRAEADAFVRAAEAGGRFVMAPASRTYLDMKYTPEHPLGLDWAGCVELRDSYEWDPDAMIQGLPAEAVDGVSACVWTETLVTRDHLFSMLLPRLAAVAEAAWTPQEGKDWQVFRRRIAVEAGAWRRDGAAYHPTPQVEW</sequence>
<comment type="similarity">
    <text evidence="2">Belongs to the glycosyl hydrolase 20 family.</text>
</comment>
<dbReference type="RefSeq" id="WP_201845375.1">
    <property type="nucleotide sequence ID" value="NZ_JABBYC010000004.1"/>
</dbReference>
<evidence type="ECO:0000256" key="5">
    <source>
        <dbReference type="ARBA" id="ARBA00023295"/>
    </source>
</evidence>
<dbReference type="Gene3D" id="3.20.20.80">
    <property type="entry name" value="Glycosidases"/>
    <property type="match status" value="1"/>
</dbReference>
<evidence type="ECO:0000259" key="8">
    <source>
        <dbReference type="Pfam" id="PF02838"/>
    </source>
</evidence>
<keyword evidence="5" id="KW-0326">Glycosidase</keyword>
<evidence type="ECO:0000313" key="10">
    <source>
        <dbReference type="Proteomes" id="UP000675409"/>
    </source>
</evidence>
<feature type="domain" description="Glycoside hydrolase family 20 catalytic" evidence="7">
    <location>
        <begin position="416"/>
        <end position="528"/>
    </location>
</feature>
<dbReference type="SUPFAM" id="SSF51445">
    <property type="entry name" value="(Trans)glycosidases"/>
    <property type="match status" value="1"/>
</dbReference>
<dbReference type="PRINTS" id="PR00738">
    <property type="entry name" value="GLHYDRLASE20"/>
</dbReference>
<dbReference type="Pfam" id="PF00728">
    <property type="entry name" value="Glyco_hydro_20"/>
    <property type="match status" value="2"/>
</dbReference>
<organism evidence="9 10">
    <name type="scientific">Myceligenerans indicum</name>
    <dbReference type="NCBI Taxonomy" id="2593663"/>
    <lineage>
        <taxon>Bacteria</taxon>
        <taxon>Bacillati</taxon>
        <taxon>Actinomycetota</taxon>
        <taxon>Actinomycetes</taxon>
        <taxon>Micrococcales</taxon>
        <taxon>Promicromonosporaceae</taxon>
        <taxon>Myceligenerans</taxon>
    </lineage>
</organism>
<proteinExistence type="inferred from homology"/>
<dbReference type="InterPro" id="IPR017853">
    <property type="entry name" value="GH"/>
</dbReference>
<accession>A0ABS1LI92</accession>
<evidence type="ECO:0000256" key="6">
    <source>
        <dbReference type="SAM" id="MobiDB-lite"/>
    </source>
</evidence>
<evidence type="ECO:0000256" key="4">
    <source>
        <dbReference type="ARBA" id="ARBA00022801"/>
    </source>
</evidence>
<name>A0ABS1LI92_9MICO</name>
<keyword evidence="10" id="KW-1185">Reference proteome</keyword>
<dbReference type="Gene3D" id="3.30.379.10">
    <property type="entry name" value="Chitobiase/beta-hexosaminidase domain 2-like"/>
    <property type="match status" value="1"/>
</dbReference>
<evidence type="ECO:0000259" key="7">
    <source>
        <dbReference type="Pfam" id="PF00728"/>
    </source>
</evidence>
<dbReference type="Proteomes" id="UP000675409">
    <property type="component" value="Unassembled WGS sequence"/>
</dbReference>
<evidence type="ECO:0000256" key="2">
    <source>
        <dbReference type="ARBA" id="ARBA00006285"/>
    </source>
</evidence>
<protein>
    <recommendedName>
        <fullName evidence="3">beta-N-acetylhexosaminidase</fullName>
        <ecNumber evidence="3">3.2.1.52</ecNumber>
    </recommendedName>
</protein>
<dbReference type="InterPro" id="IPR015883">
    <property type="entry name" value="Glyco_hydro_20_cat"/>
</dbReference>
<reference evidence="9 10" key="1">
    <citation type="journal article" date="2021" name="Arch. Microbiol.">
        <title>Myceligenerans indicum sp. nov., an actinobacterium isolated from mangrove sediment of Sundarbans, India.</title>
        <authorList>
            <person name="Asha K."/>
            <person name="Bhadury P."/>
        </authorList>
    </citation>
    <scope>NUCLEOTIDE SEQUENCE [LARGE SCALE GENOMIC DNA]</scope>
    <source>
        <strain evidence="9 10">I2</strain>
    </source>
</reference>
<evidence type="ECO:0000256" key="3">
    <source>
        <dbReference type="ARBA" id="ARBA00012663"/>
    </source>
</evidence>
<gene>
    <name evidence="9" type="ORF">HGK34_04465</name>
</gene>
<feature type="compositionally biased region" description="Low complexity" evidence="6">
    <location>
        <begin position="395"/>
        <end position="404"/>
    </location>
</feature>